<sequence length="148" mass="17380">MKDKHATWLLIFDSTHCRIYDYTKHKIDLIKEIQHPENKLRDIEITSDKPGRYQVMGQAHGTYSQQSDPKEIKIEHFSKEIADVLENNNAIHAYEKLILVAPPHIHGLLLKHLDKQITNRITHNIEKDLIHVSEDQLLSHLNEILERE</sequence>
<dbReference type="EMBL" id="LN614830">
    <property type="protein sequence ID" value="CEG60909.1"/>
    <property type="molecule type" value="Genomic_DNA"/>
</dbReference>
<dbReference type="InterPro" id="IPR019291">
    <property type="entry name" value="Host_attachment_protein"/>
</dbReference>
<reference evidence="2 4" key="3">
    <citation type="submission" date="2016-10" db="EMBL/GenBank/DDBJ databases">
        <authorList>
            <person name="Varghese N."/>
            <person name="Submissions S."/>
        </authorList>
    </citation>
    <scope>NUCLEOTIDE SEQUENCE [LARGE SCALE GENOMIC DNA]</scope>
    <source>
        <strain evidence="2 4">ATCC 33218</strain>
    </source>
</reference>
<dbReference type="RefSeq" id="WP_045099242.1">
    <property type="nucleotide sequence ID" value="NZ_CP020614.1"/>
</dbReference>
<dbReference type="HOGENOM" id="CLU_105864_2_0_6"/>
<dbReference type="Pfam" id="PF10116">
    <property type="entry name" value="Host_attach"/>
    <property type="match status" value="1"/>
</dbReference>
<gene>
    <name evidence="1" type="ORF">LMI_1610</name>
    <name evidence="2" type="ORF">SAMN02982997_01025</name>
</gene>
<dbReference type="EMBL" id="FMVN01000004">
    <property type="protein sequence ID" value="SCY16899.1"/>
    <property type="molecule type" value="Genomic_DNA"/>
</dbReference>
<dbReference type="STRING" id="451.B6N58_07550"/>
<keyword evidence="4" id="KW-1185">Reference proteome</keyword>
<reference evidence="1" key="2">
    <citation type="submission" date="2014-09" db="EMBL/GenBank/DDBJ databases">
        <authorList>
            <person name="GOMEZ-VALERO Laura"/>
        </authorList>
    </citation>
    <scope>NUCLEOTIDE SEQUENCE</scope>
    <source>
        <strain evidence="1">ATCC33218</strain>
    </source>
</reference>
<evidence type="ECO:0000313" key="3">
    <source>
        <dbReference type="Proteomes" id="UP000032414"/>
    </source>
</evidence>
<dbReference type="Proteomes" id="UP000182998">
    <property type="component" value="Unassembled WGS sequence"/>
</dbReference>
<dbReference type="PATRIC" id="fig|451.8.peg.2025"/>
<dbReference type="Proteomes" id="UP000032414">
    <property type="component" value="Chromosome I"/>
</dbReference>
<reference evidence="3" key="1">
    <citation type="submission" date="2014-09" db="EMBL/GenBank/DDBJ databases">
        <authorList>
            <person name="Gomez-Valero L."/>
        </authorList>
    </citation>
    <scope>NUCLEOTIDE SEQUENCE [LARGE SCALE GENOMIC DNA]</scope>
    <source>
        <strain evidence="3">ATCC33218</strain>
    </source>
</reference>
<accession>A0A098GEL1</accession>
<evidence type="ECO:0000313" key="4">
    <source>
        <dbReference type="Proteomes" id="UP000182998"/>
    </source>
</evidence>
<dbReference type="AlphaFoldDB" id="A0A098GEL1"/>
<protein>
    <submittedName>
        <fullName evidence="2">Protein required for attachment to host cells</fullName>
    </submittedName>
</protein>
<proteinExistence type="predicted"/>
<dbReference type="KEGG" id="tmc:LMI_1610"/>
<evidence type="ECO:0000313" key="2">
    <source>
        <dbReference type="EMBL" id="SCY16899.1"/>
    </source>
</evidence>
<name>A0A098GEL1_LEGMI</name>
<evidence type="ECO:0000313" key="1">
    <source>
        <dbReference type="EMBL" id="CEG60909.1"/>
    </source>
</evidence>
<organism evidence="1 3">
    <name type="scientific">Legionella micdadei</name>
    <name type="common">Tatlockia micdadei</name>
    <dbReference type="NCBI Taxonomy" id="451"/>
    <lineage>
        <taxon>Bacteria</taxon>
        <taxon>Pseudomonadati</taxon>
        <taxon>Pseudomonadota</taxon>
        <taxon>Gammaproteobacteria</taxon>
        <taxon>Legionellales</taxon>
        <taxon>Legionellaceae</taxon>
        <taxon>Legionella</taxon>
    </lineage>
</organism>